<feature type="transmembrane region" description="Helical" evidence="16">
    <location>
        <begin position="2549"/>
        <end position="2571"/>
    </location>
</feature>
<dbReference type="PRINTS" id="PR00779">
    <property type="entry name" value="INSP3RECEPTR"/>
</dbReference>
<evidence type="ECO:0000256" key="1">
    <source>
        <dbReference type="ARBA" id="ARBA00004477"/>
    </source>
</evidence>
<dbReference type="GO" id="GO:0070679">
    <property type="term" value="F:inositol 1,4,5 trisphosphate binding"/>
    <property type="evidence" value="ECO:0007669"/>
    <property type="project" value="UniProtKB-UniRule"/>
</dbReference>
<dbReference type="InterPro" id="IPR005821">
    <property type="entry name" value="Ion_trans_dom"/>
</dbReference>
<comment type="subunit">
    <text evidence="16">Homotetramer.</text>
</comment>
<dbReference type="InterPro" id="IPR000493">
    <property type="entry name" value="InsP3_rcpt"/>
</dbReference>
<evidence type="ECO:0000313" key="20">
    <source>
        <dbReference type="EnsemblMetazoa" id="XP_022655642"/>
    </source>
</evidence>
<dbReference type="Gene3D" id="1.25.10.30">
    <property type="entry name" value="IP3 receptor type 1 binding core, RIH domain"/>
    <property type="match status" value="1"/>
</dbReference>
<evidence type="ECO:0000256" key="16">
    <source>
        <dbReference type="RuleBase" id="RU368044"/>
    </source>
</evidence>
<feature type="compositionally biased region" description="Basic and acidic residues" evidence="18">
    <location>
        <begin position="2686"/>
        <end position="2695"/>
    </location>
</feature>
<keyword evidence="12 16" id="KW-0472">Membrane</keyword>
<dbReference type="Gene3D" id="1.10.287.70">
    <property type="match status" value="1"/>
</dbReference>
<dbReference type="RefSeq" id="XP_022655643.1">
    <property type="nucleotide sequence ID" value="XM_022799908.1"/>
</dbReference>
<organism evidence="20 21">
    <name type="scientific">Varroa destructor</name>
    <name type="common">Honeybee mite</name>
    <dbReference type="NCBI Taxonomy" id="109461"/>
    <lineage>
        <taxon>Eukaryota</taxon>
        <taxon>Metazoa</taxon>
        <taxon>Ecdysozoa</taxon>
        <taxon>Arthropoda</taxon>
        <taxon>Chelicerata</taxon>
        <taxon>Arachnida</taxon>
        <taxon>Acari</taxon>
        <taxon>Parasitiformes</taxon>
        <taxon>Mesostigmata</taxon>
        <taxon>Gamasina</taxon>
        <taxon>Dermanyssoidea</taxon>
        <taxon>Varroidae</taxon>
        <taxon>Varroa</taxon>
    </lineage>
</organism>
<feature type="compositionally biased region" description="Polar residues" evidence="18">
    <location>
        <begin position="2591"/>
        <end position="2600"/>
    </location>
</feature>
<feature type="compositionally biased region" description="Basic and acidic residues" evidence="18">
    <location>
        <begin position="1657"/>
        <end position="1668"/>
    </location>
</feature>
<feature type="compositionally biased region" description="Polar residues" evidence="18">
    <location>
        <begin position="1672"/>
        <end position="1682"/>
    </location>
</feature>
<accession>A0A7M7K4U3</accession>
<dbReference type="PANTHER" id="PTHR45816:SF4">
    <property type="entry name" value="RYR_IP3R HOMOLOGY ASSOCIATED DOMAIN-CONTAINING PROTEIN"/>
    <property type="match status" value="1"/>
</dbReference>
<evidence type="ECO:0000313" key="21">
    <source>
        <dbReference type="Proteomes" id="UP000594260"/>
    </source>
</evidence>
<evidence type="ECO:0000256" key="2">
    <source>
        <dbReference type="ARBA" id="ARBA00009453"/>
    </source>
</evidence>
<dbReference type="PANTHER" id="PTHR45816">
    <property type="entry name" value="MIR DOMAIN-CONTAINING PROTEIN"/>
    <property type="match status" value="1"/>
</dbReference>
<dbReference type="InterPro" id="IPR035910">
    <property type="entry name" value="RyR/IP3R_RIH_dom_sf"/>
</dbReference>
<evidence type="ECO:0000256" key="13">
    <source>
        <dbReference type="ARBA" id="ARBA00023170"/>
    </source>
</evidence>
<evidence type="ECO:0000256" key="18">
    <source>
        <dbReference type="SAM" id="MobiDB-lite"/>
    </source>
</evidence>
<evidence type="ECO:0000256" key="8">
    <source>
        <dbReference type="ARBA" id="ARBA00022824"/>
    </source>
</evidence>
<feature type="compositionally biased region" description="Gly residues" evidence="18">
    <location>
        <begin position="1817"/>
        <end position="1836"/>
    </location>
</feature>
<dbReference type="InterPro" id="IPR016093">
    <property type="entry name" value="MIR_motif"/>
</dbReference>
<dbReference type="EnsemblMetazoa" id="XM_022799908">
    <property type="protein sequence ID" value="XP_022655643"/>
    <property type="gene ID" value="LOC111248117"/>
</dbReference>
<evidence type="ECO:0000256" key="14">
    <source>
        <dbReference type="ARBA" id="ARBA00023286"/>
    </source>
</evidence>
<dbReference type="CDD" id="cd23277">
    <property type="entry name" value="beta-trefoil_MIR_ITPR"/>
    <property type="match status" value="1"/>
</dbReference>
<protein>
    <recommendedName>
        <fullName evidence="16">Inositol 1,4,5-trisphosphate receptor</fullName>
    </recommendedName>
</protein>
<evidence type="ECO:0000256" key="6">
    <source>
        <dbReference type="ARBA" id="ARBA00022692"/>
    </source>
</evidence>
<keyword evidence="7" id="KW-0677">Repeat</keyword>
<evidence type="ECO:0000256" key="5">
    <source>
        <dbReference type="ARBA" id="ARBA00022673"/>
    </source>
</evidence>
<dbReference type="EnsemblMetazoa" id="XM_022799904">
    <property type="protein sequence ID" value="XP_022655639"/>
    <property type="gene ID" value="LOC111248117"/>
</dbReference>
<dbReference type="FunFam" id="2.80.10.50:FF:000005">
    <property type="entry name" value="Inositol 1,4,5-trisphosphate receptor type 2"/>
    <property type="match status" value="1"/>
</dbReference>
<feature type="compositionally biased region" description="Basic and acidic residues" evidence="18">
    <location>
        <begin position="1164"/>
        <end position="1177"/>
    </location>
</feature>
<keyword evidence="11 16" id="KW-0406">Ion transport</keyword>
<feature type="transmembrane region" description="Helical" evidence="16">
    <location>
        <begin position="2385"/>
        <end position="2407"/>
    </location>
</feature>
<keyword evidence="10 16" id="KW-1133">Transmembrane helix</keyword>
<dbReference type="GeneID" id="111248117"/>
<feature type="coiled-coil region" evidence="17">
    <location>
        <begin position="2871"/>
        <end position="2912"/>
    </location>
</feature>
<keyword evidence="17" id="KW-0175">Coiled coil</keyword>
<keyword evidence="15 16" id="KW-0407">Ion channel</keyword>
<dbReference type="SUPFAM" id="SSF100909">
    <property type="entry name" value="IP3 receptor type 1 binding core, domain 2"/>
    <property type="match status" value="2"/>
</dbReference>
<comment type="function">
    <text evidence="16">Receptor for inositol 1,4,5-trisphosphate, a second messenger that mediates the release of intracellular calcium.</text>
</comment>
<feature type="region of interest" description="Disordered" evidence="18">
    <location>
        <begin position="2673"/>
        <end position="2701"/>
    </location>
</feature>
<dbReference type="InterPro" id="IPR014821">
    <property type="entry name" value="Ins145_P3_rcpt"/>
</dbReference>
<dbReference type="Pfam" id="PF08454">
    <property type="entry name" value="RIH_assoc"/>
    <property type="match status" value="1"/>
</dbReference>
<feature type="region of interest" description="Disordered" evidence="18">
    <location>
        <begin position="1816"/>
        <end position="1840"/>
    </location>
</feature>
<feature type="transmembrane region" description="Helical" evidence="16">
    <location>
        <begin position="2462"/>
        <end position="2481"/>
    </location>
</feature>
<dbReference type="RefSeq" id="XP_022655641.1">
    <property type="nucleotide sequence ID" value="XM_022799906.1"/>
</dbReference>
<name>A0A7M7K4U3_VARDE</name>
<keyword evidence="4 16" id="KW-0109">Calcium transport</keyword>
<dbReference type="InterPro" id="IPR015925">
    <property type="entry name" value="Ryanodine_IP3_receptor"/>
</dbReference>
<dbReference type="InterPro" id="IPR000699">
    <property type="entry name" value="RIH_dom"/>
</dbReference>
<dbReference type="RefSeq" id="XP_022655639.1">
    <property type="nucleotide sequence ID" value="XM_022799904.1"/>
</dbReference>
<evidence type="ECO:0000259" key="19">
    <source>
        <dbReference type="PROSITE" id="PS50919"/>
    </source>
</evidence>
<dbReference type="GO" id="GO:0051209">
    <property type="term" value="P:release of sequestered calcium ion into cytosol"/>
    <property type="evidence" value="ECO:0007669"/>
    <property type="project" value="UniProtKB-UniRule"/>
</dbReference>
<feature type="compositionally biased region" description="Basic and acidic residues" evidence="18">
    <location>
        <begin position="1958"/>
        <end position="1969"/>
    </location>
</feature>
<evidence type="ECO:0000256" key="4">
    <source>
        <dbReference type="ARBA" id="ARBA00022568"/>
    </source>
</evidence>
<dbReference type="Gene3D" id="2.80.10.50">
    <property type="match status" value="2"/>
</dbReference>
<proteinExistence type="inferred from homology"/>
<dbReference type="OMA" id="GSWLYIM"/>
<dbReference type="FunFam" id="1.25.10.30:FF:000001">
    <property type="entry name" value="Inositol 1,4,5-trisphosphate receptor, type 2"/>
    <property type="match status" value="1"/>
</dbReference>
<dbReference type="InterPro" id="IPR036300">
    <property type="entry name" value="MIR_dom_sf"/>
</dbReference>
<dbReference type="PROSITE" id="PS50919">
    <property type="entry name" value="MIR"/>
    <property type="match status" value="2"/>
</dbReference>
<dbReference type="RefSeq" id="XP_022655642.1">
    <property type="nucleotide sequence ID" value="XM_022799907.1"/>
</dbReference>
<dbReference type="OrthoDB" id="6416577at2759"/>
<dbReference type="Proteomes" id="UP000594260">
    <property type="component" value="Unplaced"/>
</dbReference>
<feature type="region of interest" description="Disordered" evidence="18">
    <location>
        <begin position="1164"/>
        <end position="1191"/>
    </location>
</feature>
<evidence type="ECO:0000256" key="12">
    <source>
        <dbReference type="ARBA" id="ARBA00023136"/>
    </source>
</evidence>
<feature type="transmembrane region" description="Helical" evidence="16">
    <location>
        <begin position="2501"/>
        <end position="2528"/>
    </location>
</feature>
<feature type="transmembrane region" description="Helical" evidence="16">
    <location>
        <begin position="2754"/>
        <end position="2777"/>
    </location>
</feature>
<sequence length="2950" mass="332386">MSDHLSATSLLHIGDVVSLFAEGTFNGFLSTLGLVDDRCVVNPSAGDLSNPPRKFRDCCFKVCPMNRYSAQKQFWKAAQSSSSSKETEPLLVMKLKHAADLERKQNETENNKMEGSKVQYGQVIQLLHLKSNKYLTVNKRLPALLEKNAMRMMLDSNGNEGSWFYIMPFYKLRTAGDNVVVGDKVILTAVNATQPLHVSSFELPDHPGCKEVNAVSGSEVCQTSWKISLFMDYKENIEDVLKGGDVVRLFHAEQEKFLTMDEFKKKQYVFLRTTGRTTAAAATSSKALWEVEVVHYDPCRGGAGHWSSLYRFKHLATGQYLAAEIDDDETPDAMRAKLRGAASNHLYRLVAVSDCRDASTIFELDATTFSRCDSLVPTSSYVRLHHVSTSSWVHSTTIPIDKNEDKPVMMRVGCACVKEDKEAFAIVPVSASEVRDLDFANDACKVLQKIATAIESADFAQNERKTATQLLQEVCSQIIYFTANQENDPKKGDALELVVHEPNRERQKLLREQNILKQLFKILQAPFNEDKAGGPMLRMDELADPRHASYKYICRLCYRVLRLSQQEYRKNQEYIAKWFGFMQKQIGYDVLAEDTITALLHSNRKLLEKHIGASEIETFVSLVRKNRESRFLDYLSDLCISKRVAIPVTQELICKSVLSDENSDILIETRLIRNQVEVELAVESRRNLEPLLTVEEDDEVYLTWDKGEKSKGIVPLAQAAKEYLQNSGAHPEGAEDARILEYYRHQLDLFSGMCLDRQYLAINRLSHILDIDLIQKCMADENLPYDLRAAFCRLMLHMHVDRDPQEQIQPVKYARLWSDIPKQLSIQDYDANKNTDITKKEEVQRKFKKTITFVEDYLCNVVGHVWSFFDREQNKLTYEVVKLARELIYFGFYSFSDLLRLTKTLLGILDCVPENTVPTHPEQNSNLDSISLLNSNLANSKTNSPMGVTPSAIGALQPSSKDTLVMDTKLKIIEILSFILDVRLDYRITGLLTIFKREFDDSHDKNDKNTADDTLTIGDKGLDMPKIAKEAEAIFGGPADTTEVDLDGKGGRTFLRVLLHLTMHDYPPLVSGALRLLFRHFSQRQEVLQAFKQVQLLVSDQDVKNYNQIKLDLDELRLLVEKSELWVFKARSQHQAPLGVLTPNGQPINLSNAMLVPAKGPLKMQEDGEEKKEETNMSRRPRTPNGLQPETPEIHGELLAANQESPIDKNQGPPLEANQQENYKKIQQILLRLTNLCYQESGSNVNKKKHEQRLLRNMDAQAAVLDLLAIPFEKKEDVRMVELMRLAHNFLQHFCRGNHHNQQLLHKRLDLFLNPGLLEAQTMCAIFKDNMALCNDVTERVVQHFVHLIETHGKHVQYLKFLQTIVKAEGTYNRKCQDMVMQELVNAGDEALIFYNDKSSFRQLVAMMNDKSVRYDDGGMLRYHIQLVKLLAACTEGKNGQTEIRCLSLLSLDDIVHVVTHQCCLPEVKEAYINFLSHCFIDTEVEMKEIYTSHHIWTLFENFLKDIETISAKTYKNDDPLLENYITSSVMNIVTTFFNSPFSEQSAGVRTHQTIFIQLMRAAHDLTQAGWVSVPQKMNIETCIKTLWDIAKKRSIAVPVDLESQVASLFDKTAAASKQARAWVARTRKDASQRPPSPPVCSNSASLAGVANKSFDRSKSLDEQEGVIRRTSPPTYSSKATPSDRTIIEVLQEIVGVLEDQLRPLVQSELSVLVDVLHHPELLFPANTDARRRCGSGGFISRLIRHTERLLEEKEEQLCVRVLQTLREMMSSLDSDYGDKIDQKLLTQRELLDIKRGEQLREALLVRYFGKRPLTGSGKGSKGGKVSGPGDRGGSSGSSAIGVAKTSLSFASRPLSRTEVQCHLDHEGASDLVVELIMKNPSHKIFIESVELGIALLEGGNNVIQQSVLQKLMSGNSSEKFFKVFNEKFAKAQQEIKNTVMVSTVDVHKTNNSTTSGKDSKGGVGDRKSTPVAISNGKVVVNEELKQELEEAAQDTSKGYQQIRQSGAVAGVGAAVDNDTNAYVQMSPSEEQADGKAGIGQRGTGGVEDEPALHPSIAVMKPILRFLQLLCENHNQSLQNYLRSQSNKQNFNLVSETLMFLDCICGSTTGGLGLLGLYINESNVALVNQTLETLTEYCQGPCHDNQNCIGMHESNGIDIIIALILNDINPLGKKRMDLVLELKNNASKLLLAIMESRGADSENAERILYNMSPKQLVDVACNAYHQDEEDDLEDFDLESGADGDGDAVTDELGVSPKEVGHNIYILCHQLAQHNRELAALLKPNEQDQDPKVCQALKYYASHTAQIEIVRQDRSMEQIVFPVPQLCEFLTRETKTAVYHTTERDEQGSKVSDFFDKSEELFNEMKWQKKLRSQSMLYWVSRHMTVWSTISFNLAVLINILVAIFFPFSKAAELTPRMAGPSWLLLLVTFALLLLAPRTASVRAFAVALVIRLMYSMGLYPTLMLLGACNVAFSAVHLASIIGNHGTLSKSATQIFSDFELLYHVGYLAVCVSGLCVHPLLYSVLLLDVVYQEETLLNVIKSATRNGRSILLTAVLALILVYLFSIVAFLWFRDDFLIEVDNPQDNHMMGSPLSTESQPPYLTTPPPSVAQQAAQESATIRANTADKIESDYLQNLRADTSFCVRQQASEPPDCSMNITHTIMSAIRRAQQADRIRFTRDSTSSDEESPKDVDRETAAVAEQEDEMVKERACDTLFMCIVTTLNHGLRNGGGIGDVLRPPSSQEPLYFFRVVYDLMFYFIVIVIVLNLIFGVIIDTFADLRSEKQQKEETLKNTCFICGLERAAFDNKSVSFEEHIRGEHNLWQYLYYIVLIKVKDPTEFTGPESYVAQMIRERNLDWFPRMRAMSLAADDAETEQNEMRAMQTQLDHTQKLLMQVTQQLNDVKEQLSENRKQRQRLGLFSSPIRARPLPLNPNISANTLHSSTVSGNVIN</sequence>
<keyword evidence="8 16" id="KW-0256">Endoplasmic reticulum</keyword>
<comment type="subcellular location">
    <subcellularLocation>
        <location evidence="1 16">Endoplasmic reticulum membrane</location>
        <topology evidence="1 16">Multi-pass membrane protein</topology>
    </subcellularLocation>
</comment>
<dbReference type="FunCoup" id="A0A7M7K4U3">
    <property type="interactions" value="268"/>
</dbReference>
<feature type="domain" description="MIR" evidence="19">
    <location>
        <begin position="115"/>
        <end position="169"/>
    </location>
</feature>
<dbReference type="EnsemblMetazoa" id="XM_022799907">
    <property type="protein sequence ID" value="XP_022655642"/>
    <property type="gene ID" value="LOC111248117"/>
</dbReference>
<keyword evidence="14 16" id="KW-1071">Ligand-gated ion channel</keyword>
<keyword evidence="9 16" id="KW-0106">Calcium</keyword>
<comment type="similarity">
    <text evidence="2 16">Belongs to the InsP3 receptor family.</text>
</comment>
<reference evidence="20" key="1">
    <citation type="submission" date="2021-01" db="UniProtKB">
        <authorList>
            <consortium name="EnsemblMetazoa"/>
        </authorList>
    </citation>
    <scope>IDENTIFICATION</scope>
</reference>
<feature type="region of interest" description="Disordered" evidence="18">
    <location>
        <begin position="1657"/>
        <end position="1682"/>
    </location>
</feature>
<feature type="transmembrane region" description="Helical" evidence="16">
    <location>
        <begin position="2422"/>
        <end position="2450"/>
    </location>
</feature>
<keyword evidence="3 16" id="KW-0813">Transport</keyword>
<keyword evidence="21" id="KW-1185">Reference proteome</keyword>
<dbReference type="SMART" id="SM00472">
    <property type="entry name" value="MIR"/>
    <property type="match status" value="4"/>
</dbReference>
<evidence type="ECO:0000256" key="9">
    <source>
        <dbReference type="ARBA" id="ARBA00022837"/>
    </source>
</evidence>
<evidence type="ECO:0000256" key="3">
    <source>
        <dbReference type="ARBA" id="ARBA00022448"/>
    </source>
</evidence>
<evidence type="ECO:0000256" key="10">
    <source>
        <dbReference type="ARBA" id="ARBA00022989"/>
    </source>
</evidence>
<feature type="region of interest" description="Disordered" evidence="18">
    <location>
        <begin position="1950"/>
        <end position="1971"/>
    </location>
</feature>
<keyword evidence="6 16" id="KW-0812">Transmembrane</keyword>
<dbReference type="GO" id="GO:0005789">
    <property type="term" value="C:endoplasmic reticulum membrane"/>
    <property type="evidence" value="ECO:0007669"/>
    <property type="project" value="UniProtKB-SubCell"/>
</dbReference>
<feature type="domain" description="MIR" evidence="19">
    <location>
        <begin position="238"/>
        <end position="294"/>
    </location>
</feature>
<dbReference type="KEGG" id="vde:111248117"/>
<dbReference type="InterPro" id="IPR016024">
    <property type="entry name" value="ARM-type_fold"/>
</dbReference>
<evidence type="ECO:0000256" key="15">
    <source>
        <dbReference type="ARBA" id="ARBA00023303"/>
    </source>
</evidence>
<feature type="region of interest" description="Disordered" evidence="18">
    <location>
        <begin position="1627"/>
        <end position="1646"/>
    </location>
</feature>
<dbReference type="Pfam" id="PF02815">
    <property type="entry name" value="MIR"/>
    <property type="match status" value="1"/>
</dbReference>
<evidence type="ECO:0000256" key="7">
    <source>
        <dbReference type="ARBA" id="ARBA00022737"/>
    </source>
</evidence>
<dbReference type="CTD" id="40664"/>
<dbReference type="EnsemblMetazoa" id="XM_022799906">
    <property type="protein sequence ID" value="XP_022655641"/>
    <property type="gene ID" value="LOC111248117"/>
</dbReference>
<dbReference type="GO" id="GO:0005220">
    <property type="term" value="F:inositol 1,4,5-trisphosphate-gated calcium channel activity"/>
    <property type="evidence" value="ECO:0007669"/>
    <property type="project" value="UniProtKB-UniRule"/>
</dbReference>
<dbReference type="Pfam" id="PF00520">
    <property type="entry name" value="Ion_trans"/>
    <property type="match status" value="1"/>
</dbReference>
<feature type="region of interest" description="Disordered" evidence="18">
    <location>
        <begin position="2587"/>
        <end position="2615"/>
    </location>
</feature>
<evidence type="ECO:0000256" key="11">
    <source>
        <dbReference type="ARBA" id="ARBA00023065"/>
    </source>
</evidence>
<dbReference type="Pfam" id="PF01365">
    <property type="entry name" value="RYDR_ITPR"/>
    <property type="match status" value="2"/>
</dbReference>
<dbReference type="SUPFAM" id="SSF82109">
    <property type="entry name" value="MIR domain"/>
    <property type="match status" value="2"/>
</dbReference>
<evidence type="ECO:0000256" key="17">
    <source>
        <dbReference type="SAM" id="Coils"/>
    </source>
</evidence>
<comment type="domain">
    <text evidence="16">The receptor contains a calcium channel in its C-terminal extremity. Its large N-terminal cytoplasmic region has the ligand-binding site in the N-terminus and modulatory sites in the middle portion immediately upstream of the channel region.</text>
</comment>
<dbReference type="InterPro" id="IPR013662">
    <property type="entry name" value="RIH_assoc-dom"/>
</dbReference>
<keyword evidence="5 16" id="KW-0107">Calcium channel</keyword>
<dbReference type="SUPFAM" id="SSF48371">
    <property type="entry name" value="ARM repeat"/>
    <property type="match status" value="1"/>
</dbReference>
<dbReference type="Pfam" id="PF08709">
    <property type="entry name" value="Ins145_P3_rec"/>
    <property type="match status" value="1"/>
</dbReference>
<dbReference type="InParanoid" id="A0A7M7K4U3"/>
<dbReference type="FunFam" id="2.80.10.50:FF:000002">
    <property type="entry name" value="Inositol 1,4,5-trisphosphate receptor type 2"/>
    <property type="match status" value="1"/>
</dbReference>
<keyword evidence="13 16" id="KW-0675">Receptor</keyword>